<protein>
    <submittedName>
        <fullName evidence="3">Unannotated protein</fullName>
    </submittedName>
</protein>
<dbReference type="EMBL" id="CAFAAH010000247">
    <property type="protein sequence ID" value="CAB4807902.1"/>
    <property type="molecule type" value="Genomic_DNA"/>
</dbReference>
<dbReference type="Pfam" id="PF00487">
    <property type="entry name" value="FA_desaturase"/>
    <property type="match status" value="1"/>
</dbReference>
<feature type="domain" description="Fatty acid desaturase" evidence="2">
    <location>
        <begin position="96"/>
        <end position="323"/>
    </location>
</feature>
<sequence length="353" mass="40542">MLGLPLGTRLKQPLNYPQPLHEQPIATLLGMHTEMMLNPEHLENPFPTERLRSNGVLAPQVRNELAQIPSIRNALSVLSLWACTFLAFLIPARSGVWLLWPLAFLLMTPVFARFAIMMHESAHRLLFSNRRANDFVGKWLIAYPVFVPMHLYRHSHLAHHREEFGPEEPDIAFYSGYPCEPRDLRRRLTRDALGISGYKNLKPLMRGAFSGPRKQLAWSIIAVQLVIWGTSWAVSGAWYAYPILWLAPWMTGWRVSNRLRAIGEHGGLGASADRRLTTHNVKQSRIARLWLTPYNTGFHLAHHVDMTMPWRSLPKFNAELEQAGYINSEMTYRSYLALWRALCSRDAPIPARR</sequence>
<evidence type="ECO:0000313" key="3">
    <source>
        <dbReference type="EMBL" id="CAB4807902.1"/>
    </source>
</evidence>
<evidence type="ECO:0000259" key="2">
    <source>
        <dbReference type="Pfam" id="PF00487"/>
    </source>
</evidence>
<feature type="transmembrane region" description="Helical" evidence="1">
    <location>
        <begin position="98"/>
        <end position="116"/>
    </location>
</feature>
<dbReference type="AlphaFoldDB" id="A0A6J6YEX2"/>
<organism evidence="3">
    <name type="scientific">freshwater metagenome</name>
    <dbReference type="NCBI Taxonomy" id="449393"/>
    <lineage>
        <taxon>unclassified sequences</taxon>
        <taxon>metagenomes</taxon>
        <taxon>ecological metagenomes</taxon>
    </lineage>
</organism>
<keyword evidence="1" id="KW-0812">Transmembrane</keyword>
<keyword evidence="1" id="KW-0472">Membrane</keyword>
<proteinExistence type="predicted"/>
<evidence type="ECO:0000313" key="4">
    <source>
        <dbReference type="EMBL" id="CAB4983683.1"/>
    </source>
</evidence>
<reference evidence="3" key="1">
    <citation type="submission" date="2020-05" db="EMBL/GenBank/DDBJ databases">
        <authorList>
            <person name="Chiriac C."/>
            <person name="Salcher M."/>
            <person name="Ghai R."/>
            <person name="Kavagutti S V."/>
        </authorList>
    </citation>
    <scope>NUCLEOTIDE SEQUENCE</scope>
</reference>
<dbReference type="InterPro" id="IPR005804">
    <property type="entry name" value="FA_desaturase_dom"/>
</dbReference>
<evidence type="ECO:0000256" key="1">
    <source>
        <dbReference type="SAM" id="Phobius"/>
    </source>
</evidence>
<accession>A0A6J6YEX2</accession>
<dbReference type="GO" id="GO:0006629">
    <property type="term" value="P:lipid metabolic process"/>
    <property type="evidence" value="ECO:0007669"/>
    <property type="project" value="InterPro"/>
</dbReference>
<gene>
    <name evidence="3" type="ORF">UFOPK2996_01438</name>
    <name evidence="4" type="ORF">UFOPK3974_00508</name>
</gene>
<name>A0A6J6YEX2_9ZZZZ</name>
<feature type="transmembrane region" description="Helical" evidence="1">
    <location>
        <begin position="74"/>
        <end position="92"/>
    </location>
</feature>
<dbReference type="EMBL" id="CAFBOR010000050">
    <property type="protein sequence ID" value="CAB4983683.1"/>
    <property type="molecule type" value="Genomic_DNA"/>
</dbReference>
<keyword evidence="1" id="KW-1133">Transmembrane helix</keyword>